<name>A0AAV3JBP7_LEPBO</name>
<dbReference type="AlphaFoldDB" id="A0AAV3JBP7"/>
<accession>A0AAV3JBP7</accession>
<proteinExistence type="predicted"/>
<gene>
    <name evidence="1" type="ORF">LEP1GSC103_2693</name>
</gene>
<protein>
    <recommendedName>
        <fullName evidence="3">Pentapeptide repeat protein</fullName>
    </recommendedName>
</protein>
<dbReference type="EMBL" id="AHNP02000007">
    <property type="protein sequence ID" value="EPG58161.1"/>
    <property type="molecule type" value="Genomic_DNA"/>
</dbReference>
<sequence length="39" mass="4455">MGISSNSLNFRSKNLFNQNFYGSCKIENEIDINRNVSSL</sequence>
<comment type="caution">
    <text evidence="1">The sequence shown here is derived from an EMBL/GenBank/DDBJ whole genome shotgun (WGS) entry which is preliminary data.</text>
</comment>
<dbReference type="Proteomes" id="UP000014570">
    <property type="component" value="Unassembled WGS sequence"/>
</dbReference>
<evidence type="ECO:0000313" key="2">
    <source>
        <dbReference type="Proteomes" id="UP000014570"/>
    </source>
</evidence>
<reference evidence="1 2" key="1">
    <citation type="submission" date="2013-04" db="EMBL/GenBank/DDBJ databases">
        <authorList>
            <person name="Harkins D.M."/>
            <person name="Durkin A.S."/>
            <person name="Brinkac L.M."/>
            <person name="Haft D.H."/>
            <person name="Selengut J.D."/>
            <person name="Sanka R."/>
            <person name="DePew J."/>
            <person name="Purushe J."/>
            <person name="Chanthongthip A."/>
            <person name="Lattana O."/>
            <person name="Phetsouvanh R."/>
            <person name="Newton P.N."/>
            <person name="Vinetz J.M."/>
            <person name="Sutton G.G."/>
            <person name="Nierman W.C."/>
            <person name="Fouts D.E."/>
        </authorList>
    </citation>
    <scope>NUCLEOTIDE SEQUENCE [LARGE SCALE GENOMIC DNA]</scope>
    <source>
        <strain evidence="1 2">UI 09931</strain>
    </source>
</reference>
<organism evidence="1 2">
    <name type="scientific">Leptospira borgpetersenii serovar Javanica str. UI 09931</name>
    <dbReference type="NCBI Taxonomy" id="1049767"/>
    <lineage>
        <taxon>Bacteria</taxon>
        <taxon>Pseudomonadati</taxon>
        <taxon>Spirochaetota</taxon>
        <taxon>Spirochaetia</taxon>
        <taxon>Leptospirales</taxon>
        <taxon>Leptospiraceae</taxon>
        <taxon>Leptospira</taxon>
    </lineage>
</organism>
<evidence type="ECO:0008006" key="3">
    <source>
        <dbReference type="Google" id="ProtNLM"/>
    </source>
</evidence>
<evidence type="ECO:0000313" key="1">
    <source>
        <dbReference type="EMBL" id="EPG58161.1"/>
    </source>
</evidence>